<name>A0A8H6W1R1_MYCCL</name>
<evidence type="ECO:0000256" key="2">
    <source>
        <dbReference type="SAM" id="Phobius"/>
    </source>
</evidence>
<accession>A0A8H6W1R1</accession>
<keyword evidence="2" id="KW-0812">Transmembrane</keyword>
<protein>
    <submittedName>
        <fullName evidence="3">Uncharacterized protein</fullName>
    </submittedName>
</protein>
<keyword evidence="2" id="KW-1133">Transmembrane helix</keyword>
<keyword evidence="4" id="KW-1185">Reference proteome</keyword>
<dbReference type="AlphaFoldDB" id="A0A8H6W1R1"/>
<evidence type="ECO:0000313" key="3">
    <source>
        <dbReference type="EMBL" id="KAF7302324.1"/>
    </source>
</evidence>
<feature type="region of interest" description="Disordered" evidence="1">
    <location>
        <begin position="1"/>
        <end position="55"/>
    </location>
</feature>
<dbReference type="EMBL" id="JACAZE010000012">
    <property type="protein sequence ID" value="KAF7302324.1"/>
    <property type="molecule type" value="Genomic_DNA"/>
</dbReference>
<gene>
    <name evidence="3" type="ORF">HMN09_00866000</name>
</gene>
<comment type="caution">
    <text evidence="3">The sequence shown here is derived from an EMBL/GenBank/DDBJ whole genome shotgun (WGS) entry which is preliminary data.</text>
</comment>
<reference evidence="3" key="1">
    <citation type="submission" date="2020-05" db="EMBL/GenBank/DDBJ databases">
        <title>Mycena genomes resolve the evolution of fungal bioluminescence.</title>
        <authorList>
            <person name="Tsai I.J."/>
        </authorList>
    </citation>
    <scope>NUCLEOTIDE SEQUENCE</scope>
    <source>
        <strain evidence="3">110903Hualien_Pintung</strain>
    </source>
</reference>
<dbReference type="Proteomes" id="UP000613580">
    <property type="component" value="Unassembled WGS sequence"/>
</dbReference>
<keyword evidence="2" id="KW-0472">Membrane</keyword>
<sequence>MPVATSSQEIPSSTQPTVPNWPPALSHEERSWMPHRTRVRPVDSGFQSQQRARPTRPSKFGQVLFRREFLVSQLIGFVLGLWMKALLIGVVLPVRVHLVIEILVLAHRTSVDDPAQLGAVPQSFVPSLRPSVLRNLPRKQGWKWRTTQRHLPPKNNLRVV</sequence>
<evidence type="ECO:0000313" key="4">
    <source>
        <dbReference type="Proteomes" id="UP000613580"/>
    </source>
</evidence>
<feature type="transmembrane region" description="Helical" evidence="2">
    <location>
        <begin position="69"/>
        <end position="92"/>
    </location>
</feature>
<organism evidence="3 4">
    <name type="scientific">Mycena chlorophos</name>
    <name type="common">Agaric fungus</name>
    <name type="synonym">Agaricus chlorophos</name>
    <dbReference type="NCBI Taxonomy" id="658473"/>
    <lineage>
        <taxon>Eukaryota</taxon>
        <taxon>Fungi</taxon>
        <taxon>Dikarya</taxon>
        <taxon>Basidiomycota</taxon>
        <taxon>Agaricomycotina</taxon>
        <taxon>Agaricomycetes</taxon>
        <taxon>Agaricomycetidae</taxon>
        <taxon>Agaricales</taxon>
        <taxon>Marasmiineae</taxon>
        <taxon>Mycenaceae</taxon>
        <taxon>Mycena</taxon>
    </lineage>
</organism>
<evidence type="ECO:0000256" key="1">
    <source>
        <dbReference type="SAM" id="MobiDB-lite"/>
    </source>
</evidence>
<proteinExistence type="predicted"/>
<feature type="compositionally biased region" description="Polar residues" evidence="1">
    <location>
        <begin position="1"/>
        <end position="18"/>
    </location>
</feature>